<feature type="chain" id="PRO_5015429872" evidence="1">
    <location>
        <begin position="21"/>
        <end position="177"/>
    </location>
</feature>
<proteinExistence type="predicted"/>
<dbReference type="InterPro" id="IPR012347">
    <property type="entry name" value="Ferritin-like"/>
</dbReference>
<keyword evidence="4" id="KW-1185">Reference proteome</keyword>
<evidence type="ECO:0000313" key="3">
    <source>
        <dbReference type="EMBL" id="PRX17117.1"/>
    </source>
</evidence>
<dbReference type="InterPro" id="IPR005183">
    <property type="entry name" value="DUF305_CopM-like"/>
</dbReference>
<dbReference type="EMBL" id="PVMZ01000017">
    <property type="protein sequence ID" value="PRX17117.1"/>
    <property type="molecule type" value="Genomic_DNA"/>
</dbReference>
<protein>
    <submittedName>
        <fullName evidence="3">Uncharacterized protein (DUF305 family)</fullName>
    </submittedName>
</protein>
<evidence type="ECO:0000313" key="4">
    <source>
        <dbReference type="Proteomes" id="UP000239415"/>
    </source>
</evidence>
<comment type="caution">
    <text evidence="3">The sequence shown here is derived from an EMBL/GenBank/DDBJ whole genome shotgun (WGS) entry which is preliminary data.</text>
</comment>
<dbReference type="Gene3D" id="1.20.1260.10">
    <property type="match status" value="1"/>
</dbReference>
<evidence type="ECO:0000259" key="2">
    <source>
        <dbReference type="Pfam" id="PF03713"/>
    </source>
</evidence>
<dbReference type="RefSeq" id="WP_170154104.1">
    <property type="nucleotide sequence ID" value="NZ_BOMO01000057.1"/>
</dbReference>
<sequence>MYRFFVASSLTVALAGCAGAPPTVPPSPAPVISTAASAFGGTDRSWIEINLAMNEELLPLLDLVQSNSALHEVSMQVRAFTETELAELRQLHTEAGLPAENPHKGMPMPGMVMPSHVSAAAALHGKEFDAKLREHLRAHLEQGRMLAESERTAGLEPRTVALATRISQARQAALSEL</sequence>
<gene>
    <name evidence="3" type="ORF">CLV67_117174</name>
</gene>
<feature type="domain" description="DUF305" evidence="2">
    <location>
        <begin position="67"/>
        <end position="176"/>
    </location>
</feature>
<dbReference type="PROSITE" id="PS51257">
    <property type="entry name" value="PROKAR_LIPOPROTEIN"/>
    <property type="match status" value="1"/>
</dbReference>
<feature type="signal peptide" evidence="1">
    <location>
        <begin position="1"/>
        <end position="20"/>
    </location>
</feature>
<dbReference type="AlphaFoldDB" id="A0A2T0K2Q9"/>
<name>A0A2T0K2Q9_9ACTN</name>
<accession>A0A2T0K2Q9</accession>
<organism evidence="3 4">
    <name type="scientific">Actinoplanes italicus</name>
    <dbReference type="NCBI Taxonomy" id="113567"/>
    <lineage>
        <taxon>Bacteria</taxon>
        <taxon>Bacillati</taxon>
        <taxon>Actinomycetota</taxon>
        <taxon>Actinomycetes</taxon>
        <taxon>Micromonosporales</taxon>
        <taxon>Micromonosporaceae</taxon>
        <taxon>Actinoplanes</taxon>
    </lineage>
</organism>
<evidence type="ECO:0000256" key="1">
    <source>
        <dbReference type="SAM" id="SignalP"/>
    </source>
</evidence>
<reference evidence="3 4" key="1">
    <citation type="submission" date="2018-03" db="EMBL/GenBank/DDBJ databases">
        <title>Genomic Encyclopedia of Archaeal and Bacterial Type Strains, Phase II (KMG-II): from individual species to whole genera.</title>
        <authorList>
            <person name="Goeker M."/>
        </authorList>
    </citation>
    <scope>NUCLEOTIDE SEQUENCE [LARGE SCALE GENOMIC DNA]</scope>
    <source>
        <strain evidence="3 4">DSM 43146</strain>
    </source>
</reference>
<keyword evidence="1" id="KW-0732">Signal</keyword>
<dbReference type="Proteomes" id="UP000239415">
    <property type="component" value="Unassembled WGS sequence"/>
</dbReference>
<dbReference type="Pfam" id="PF03713">
    <property type="entry name" value="DUF305"/>
    <property type="match status" value="1"/>
</dbReference>